<dbReference type="Gene3D" id="1.25.40.10">
    <property type="entry name" value="Tetratricopeptide repeat domain"/>
    <property type="match status" value="1"/>
</dbReference>
<dbReference type="GO" id="GO:0019843">
    <property type="term" value="F:rRNA binding"/>
    <property type="evidence" value="ECO:0007669"/>
    <property type="project" value="InterPro"/>
</dbReference>
<organism evidence="1 2">
    <name type="scientific">Mesocestoides corti</name>
    <name type="common">Flatworm</name>
    <dbReference type="NCBI Taxonomy" id="53468"/>
    <lineage>
        <taxon>Eukaryota</taxon>
        <taxon>Metazoa</taxon>
        <taxon>Spiralia</taxon>
        <taxon>Lophotrochozoa</taxon>
        <taxon>Platyhelminthes</taxon>
        <taxon>Cestoda</taxon>
        <taxon>Eucestoda</taxon>
        <taxon>Cyclophyllidea</taxon>
        <taxon>Mesocestoididae</taxon>
        <taxon>Mesocestoides</taxon>
    </lineage>
</organism>
<evidence type="ECO:0000313" key="2">
    <source>
        <dbReference type="Proteomes" id="UP000267029"/>
    </source>
</evidence>
<gene>
    <name evidence="1" type="ORF">MCOS_LOCUS4177</name>
</gene>
<dbReference type="AlphaFoldDB" id="A0A0R3UB78"/>
<dbReference type="EMBL" id="UXSR01001351">
    <property type="protein sequence ID" value="VDD78174.1"/>
    <property type="molecule type" value="Genomic_DNA"/>
</dbReference>
<protein>
    <submittedName>
        <fullName evidence="1">Uncharacterized protein</fullName>
    </submittedName>
</protein>
<proteinExistence type="predicted"/>
<dbReference type="GO" id="GO:0043024">
    <property type="term" value="F:ribosomal small subunit binding"/>
    <property type="evidence" value="ECO:0007669"/>
    <property type="project" value="InterPro"/>
</dbReference>
<dbReference type="OrthoDB" id="10044771at2759"/>
<reference evidence="1 2" key="1">
    <citation type="submission" date="2018-10" db="EMBL/GenBank/DDBJ databases">
        <authorList>
            <consortium name="Pathogen Informatics"/>
        </authorList>
    </citation>
    <scope>NUCLEOTIDE SEQUENCE [LARGE SCALE GENOMIC DNA]</scope>
</reference>
<name>A0A0R3UB78_MESCO</name>
<dbReference type="InterPro" id="IPR011990">
    <property type="entry name" value="TPR-like_helical_dom_sf"/>
</dbReference>
<dbReference type="PANTHER" id="PTHR16276:SF1">
    <property type="entry name" value="SMALL RIBOSOMAL SUBUNIT PROTEIN MS39"/>
    <property type="match status" value="1"/>
</dbReference>
<evidence type="ECO:0000313" key="1">
    <source>
        <dbReference type="EMBL" id="VDD78174.1"/>
    </source>
</evidence>
<dbReference type="GO" id="GO:0005739">
    <property type="term" value="C:mitochondrion"/>
    <property type="evidence" value="ECO:0007669"/>
    <property type="project" value="InterPro"/>
</dbReference>
<dbReference type="InterPro" id="IPR037387">
    <property type="entry name" value="PTCD3"/>
</dbReference>
<dbReference type="PANTHER" id="PTHR16276">
    <property type="entry name" value="PENTATRICOPEPTIDE REPEAT DOMAIN-CONTAINING PROTEIN 3"/>
    <property type="match status" value="1"/>
</dbReference>
<accession>A0A0R3UB78</accession>
<sequence>MTHYTSVFEVSYCQGIAVFKNNWDEDTLHRLLDLQCATNSGCGGPNFFENLPFVDRGSLPDPEELYFAEETRLHRSTTPDFEEIAASTVEDAPLPKEELVGSSGDEEAVLAEEDPVDEEEAVVAAEEVEPDQAFSAEPSTWHRGCPAEQLWAAHSDVLRTPAAYSAMICGAARFGGADRAWELAEEAGSMALSLAAYNDLLRCAHACSDARDNAWPRVLRGFKLLRASKLAPNAQTFASALYTLSQNCLKQLNQGETPADYADKALGLVDEARRLGIQPTMGVYANLLRTVLNSRVRRSTLAYRMNDLLADVLNDLETRWKANNPPPPCRADVFTLDDYDFAGAAMFCATLDDSPLYIQLAQRVYDLFHKDGDRRFLFRSSLEARRFYMRYLYAKLRAPGPSDQSEVDVVKATQTLYHQHRQVVLSNQRTRLAIIKKLKSANSTWADLFAKAREGQSLDAAQLSDAQAANSLALTTLADIIFDYIAMAARLPPRLPMSISNALLTFSFIDPWPQVSILGQAPLRAISEEGAKSASLTAKAFCEVISLQEPRISPVQFPVSSPELTSIIRMSLFITAFNASEAQTVSQREANDQAHSNAMDLLLAGQRHGKFTDVGATEILRSCWYTSGKQLTPRVWNLLEYLSGMKYLTSRFLQHPFLGELMQILDVAEQSLRLPSAASAYSQQTDSRMVSGRTETDAETFNRLQVIIALRRKISDSQLDKAPQT</sequence>
<dbReference type="STRING" id="53468.A0A0R3UB78"/>
<dbReference type="Proteomes" id="UP000267029">
    <property type="component" value="Unassembled WGS sequence"/>
</dbReference>
<keyword evidence="2" id="KW-1185">Reference proteome</keyword>
<dbReference type="GO" id="GO:0032543">
    <property type="term" value="P:mitochondrial translation"/>
    <property type="evidence" value="ECO:0007669"/>
    <property type="project" value="InterPro"/>
</dbReference>